<evidence type="ECO:0000256" key="8">
    <source>
        <dbReference type="PIRSR" id="PIRSR000185-2"/>
    </source>
</evidence>
<dbReference type="InterPro" id="IPR033922">
    <property type="entry name" value="NAD_bind_Glu_DH"/>
</dbReference>
<dbReference type="Pfam" id="PF02812">
    <property type="entry name" value="ELFV_dehydrog_N"/>
    <property type="match status" value="1"/>
</dbReference>
<organism evidence="13">
    <name type="scientific">Dissoconium aciculare CBS 342.82</name>
    <dbReference type="NCBI Taxonomy" id="1314786"/>
    <lineage>
        <taxon>Eukaryota</taxon>
        <taxon>Fungi</taxon>
        <taxon>Dikarya</taxon>
        <taxon>Ascomycota</taxon>
        <taxon>Pezizomycotina</taxon>
        <taxon>Dothideomycetes</taxon>
        <taxon>Dothideomycetidae</taxon>
        <taxon>Mycosphaerellales</taxon>
        <taxon>Dissoconiaceae</taxon>
        <taxon>Dissoconium</taxon>
    </lineage>
</organism>
<dbReference type="PANTHER" id="PTHR43571">
    <property type="entry name" value="NADP-SPECIFIC GLUTAMATE DEHYDROGENASE 1-RELATED"/>
    <property type="match status" value="1"/>
</dbReference>
<feature type="site" description="Important for catalysis" evidence="9">
    <location>
        <position position="155"/>
    </location>
</feature>
<dbReference type="InterPro" id="IPR006095">
    <property type="entry name" value="Glu/Leu/Phe/Val/Trp_DH"/>
</dbReference>
<dbReference type="InterPro" id="IPR014362">
    <property type="entry name" value="Glu_DH"/>
</dbReference>
<dbReference type="GeneID" id="54364658"/>
<evidence type="ECO:0000313" key="12">
    <source>
        <dbReference type="Proteomes" id="UP000504637"/>
    </source>
</evidence>
<reference evidence="13" key="2">
    <citation type="submission" date="2020-04" db="EMBL/GenBank/DDBJ databases">
        <authorList>
            <consortium name="NCBI Genome Project"/>
        </authorList>
    </citation>
    <scope>NUCLEOTIDE SEQUENCE</scope>
    <source>
        <strain evidence="13">CBS 342.82</strain>
    </source>
</reference>
<evidence type="ECO:0000256" key="10">
    <source>
        <dbReference type="RuleBase" id="RU004417"/>
    </source>
</evidence>
<dbReference type="GO" id="GO:0005829">
    <property type="term" value="C:cytosol"/>
    <property type="evidence" value="ECO:0007669"/>
    <property type="project" value="TreeGrafter"/>
</dbReference>
<evidence type="ECO:0000256" key="6">
    <source>
        <dbReference type="PIRNR" id="PIRNR000185"/>
    </source>
</evidence>
<proteinExistence type="inferred from homology"/>
<dbReference type="Gene3D" id="3.40.50.720">
    <property type="entry name" value="NAD(P)-binding Rossmann-like Domain"/>
    <property type="match status" value="1"/>
</dbReference>
<dbReference type="PRINTS" id="PR00082">
    <property type="entry name" value="GLFDHDRGNASE"/>
</dbReference>
<keyword evidence="8" id="KW-0547">Nucleotide-binding</keyword>
<accession>A0A6J3LWM0</accession>
<evidence type="ECO:0000256" key="7">
    <source>
        <dbReference type="PIRSR" id="PIRSR000185-1"/>
    </source>
</evidence>
<dbReference type="Gene3D" id="3.40.50.10860">
    <property type="entry name" value="Leucine Dehydrogenase, chain A, domain 1"/>
    <property type="match status" value="1"/>
</dbReference>
<evidence type="ECO:0000256" key="2">
    <source>
        <dbReference type="ARBA" id="ARBA00011643"/>
    </source>
</evidence>
<reference evidence="13" key="3">
    <citation type="submission" date="2025-08" db="UniProtKB">
        <authorList>
            <consortium name="RefSeq"/>
        </authorList>
    </citation>
    <scope>IDENTIFICATION</scope>
    <source>
        <strain evidence="13">CBS 342.82</strain>
    </source>
</reference>
<dbReference type="SUPFAM" id="SSF51735">
    <property type="entry name" value="NAD(P)-binding Rossmann-fold domains"/>
    <property type="match status" value="1"/>
</dbReference>
<dbReference type="InterPro" id="IPR046346">
    <property type="entry name" value="Aminoacid_DH-like_N_sf"/>
</dbReference>
<dbReference type="Pfam" id="PF00208">
    <property type="entry name" value="ELFV_dehydrog"/>
    <property type="match status" value="1"/>
</dbReference>
<evidence type="ECO:0000256" key="3">
    <source>
        <dbReference type="ARBA" id="ARBA00022857"/>
    </source>
</evidence>
<keyword evidence="12" id="KW-1185">Reference proteome</keyword>
<feature type="binding site" evidence="8">
    <location>
        <position position="154"/>
    </location>
    <ligand>
        <name>substrate</name>
    </ligand>
</feature>
<dbReference type="PIRSF" id="PIRSF000185">
    <property type="entry name" value="Glu_DH"/>
    <property type="match status" value="1"/>
</dbReference>
<dbReference type="Proteomes" id="UP000504637">
    <property type="component" value="Unplaced"/>
</dbReference>
<dbReference type="InterPro" id="IPR050724">
    <property type="entry name" value="Glu_Leu_Phe_Val_DH"/>
</dbReference>
<dbReference type="GO" id="GO:0004354">
    <property type="term" value="F:glutamate dehydrogenase (NADP+) activity"/>
    <property type="evidence" value="ECO:0007669"/>
    <property type="project" value="UniProtKB-EC"/>
</dbReference>
<dbReference type="FunFam" id="1.10.285.10:FF:000003">
    <property type="entry name" value="Glutamate dehydrogenase"/>
    <property type="match status" value="1"/>
</dbReference>
<feature type="binding site" evidence="8">
    <location>
        <position position="232"/>
    </location>
    <ligand>
        <name>NAD(+)</name>
        <dbReference type="ChEBI" id="CHEBI:57540"/>
    </ligand>
</feature>
<keyword evidence="8" id="KW-0520">NAD</keyword>
<protein>
    <recommendedName>
        <fullName evidence="6">Glutamate dehydrogenase</fullName>
    </recommendedName>
</protein>
<dbReference type="GO" id="GO:0006537">
    <property type="term" value="P:glutamate biosynthetic process"/>
    <property type="evidence" value="ECO:0007669"/>
    <property type="project" value="TreeGrafter"/>
</dbReference>
<evidence type="ECO:0000256" key="1">
    <source>
        <dbReference type="ARBA" id="ARBA00006382"/>
    </source>
</evidence>
<name>A0A6J3LWM0_9PEZI</name>
<keyword evidence="3" id="KW-0521">NADP</keyword>
<feature type="binding site" evidence="8">
    <location>
        <position position="103"/>
    </location>
    <ligand>
        <name>substrate</name>
    </ligand>
</feature>
<dbReference type="CDD" id="cd05313">
    <property type="entry name" value="NAD_bind_2_Glu_DH"/>
    <property type="match status" value="1"/>
</dbReference>
<dbReference type="Gene3D" id="1.10.285.10">
    <property type="entry name" value="Glutamate Dehydrogenase, chain A, domain 3"/>
    <property type="match status" value="2"/>
</dbReference>
<comment type="similarity">
    <text evidence="1 6 10">Belongs to the Glu/Leu/Phe/Val dehydrogenases family.</text>
</comment>
<evidence type="ECO:0000256" key="5">
    <source>
        <dbReference type="ARBA" id="ARBA00048584"/>
    </source>
</evidence>
<dbReference type="InterPro" id="IPR033524">
    <property type="entry name" value="Glu/Leu/Phe/Val_DH_AS"/>
</dbReference>
<evidence type="ECO:0000256" key="9">
    <source>
        <dbReference type="PIRSR" id="PIRSR000185-3"/>
    </source>
</evidence>
<evidence type="ECO:0000256" key="4">
    <source>
        <dbReference type="ARBA" id="ARBA00023002"/>
    </source>
</evidence>
<feature type="binding site" evidence="8">
    <location>
        <position position="79"/>
    </location>
    <ligand>
        <name>substrate</name>
    </ligand>
</feature>
<dbReference type="InterPro" id="IPR006097">
    <property type="entry name" value="Glu/Leu/Phe/Val/Trp_DH_dimer"/>
</dbReference>
<reference evidence="13" key="1">
    <citation type="submission" date="2020-01" db="EMBL/GenBank/DDBJ databases">
        <authorList>
            <consortium name="DOE Joint Genome Institute"/>
            <person name="Haridas S."/>
            <person name="Albert R."/>
            <person name="Binder M."/>
            <person name="Bloem J."/>
            <person name="Labutti K."/>
            <person name="Salamov A."/>
            <person name="Andreopoulos B."/>
            <person name="Baker S.E."/>
            <person name="Barry K."/>
            <person name="Bills G."/>
            <person name="Bluhm B.H."/>
            <person name="Cannon C."/>
            <person name="Castanera R."/>
            <person name="Culley D.E."/>
            <person name="Daum C."/>
            <person name="Ezra D."/>
            <person name="Gonzalez J.B."/>
            <person name="Henrissat B."/>
            <person name="Kuo A."/>
            <person name="Liang C."/>
            <person name="Lipzen A."/>
            <person name="Lutzoni F."/>
            <person name="Magnuson J."/>
            <person name="Mondo S."/>
            <person name="Nolan M."/>
            <person name="Ohm R."/>
            <person name="Pangilinan J."/>
            <person name="Park H.-J."/>
            <person name="Ramirez L."/>
            <person name="Alfaro M."/>
            <person name="Sun H."/>
            <person name="Tritt A."/>
            <person name="Yoshinaga Y."/>
            <person name="Zwiers L.-H."/>
            <person name="Turgeon B.G."/>
            <person name="Goodwin S.B."/>
            <person name="Spatafora J.W."/>
            <person name="Crous P.W."/>
            <person name="Grigoriev I.V."/>
        </authorList>
    </citation>
    <scope>NUCLEOTIDE SEQUENCE</scope>
    <source>
        <strain evidence="13">CBS 342.82</strain>
    </source>
</reference>
<dbReference type="InterPro" id="IPR036291">
    <property type="entry name" value="NAD(P)-bd_dom_sf"/>
</dbReference>
<evidence type="ECO:0000313" key="13">
    <source>
        <dbReference type="RefSeq" id="XP_033457196.1"/>
    </source>
</evidence>
<dbReference type="FunFam" id="1.10.285.10:FF:000001">
    <property type="entry name" value="Glutamate dehydrogenase"/>
    <property type="match status" value="1"/>
</dbReference>
<dbReference type="SUPFAM" id="SSF53223">
    <property type="entry name" value="Aminoacid dehydrogenase-like, N-terminal domain"/>
    <property type="match status" value="1"/>
</dbReference>
<feature type="binding site" evidence="8">
    <location>
        <position position="384"/>
    </location>
    <ligand>
        <name>substrate</name>
    </ligand>
</feature>
<dbReference type="PROSITE" id="PS00074">
    <property type="entry name" value="GLFV_DEHYDROGENASE"/>
    <property type="match status" value="1"/>
</dbReference>
<comment type="catalytic activity">
    <reaction evidence="5">
        <text>L-glutamate + NADP(+) + H2O = 2-oxoglutarate + NH4(+) + NADPH + H(+)</text>
        <dbReference type="Rhea" id="RHEA:11612"/>
        <dbReference type="ChEBI" id="CHEBI:15377"/>
        <dbReference type="ChEBI" id="CHEBI:15378"/>
        <dbReference type="ChEBI" id="CHEBI:16810"/>
        <dbReference type="ChEBI" id="CHEBI:28938"/>
        <dbReference type="ChEBI" id="CHEBI:29985"/>
        <dbReference type="ChEBI" id="CHEBI:57783"/>
        <dbReference type="ChEBI" id="CHEBI:58349"/>
        <dbReference type="EC" id="1.4.1.4"/>
    </reaction>
</comment>
<dbReference type="SMART" id="SM00839">
    <property type="entry name" value="ELFV_dehydrog"/>
    <property type="match status" value="1"/>
</dbReference>
<dbReference type="RefSeq" id="XP_033457196.1">
    <property type="nucleotide sequence ID" value="XM_033606858.1"/>
</dbReference>
<feature type="binding site" evidence="8">
    <location>
        <position position="198"/>
    </location>
    <ligand>
        <name>NAD(+)</name>
        <dbReference type="ChEBI" id="CHEBI:57540"/>
    </ligand>
</feature>
<feature type="binding site" evidence="8">
    <location>
        <position position="100"/>
    </location>
    <ligand>
        <name>substrate</name>
    </ligand>
</feature>
<dbReference type="OrthoDB" id="6718861at2759"/>
<sequence>MTSPNVSEPEFEQAYKELVSTLENSTLFEKNPEYKKALEVAAIPERVIQFRVVWEDDKGQCQVNRGYRVQFNSALGPYKGGLRFHPSVNLSILKFLGFEQIFKNALTGLSMGGGKGGADFDPKGKSDNEIRKFSVAFMNELQKHIGADTDVPAGDIGVSPREIGWMFGTYRMRKGKWEGVLTGKGGSWGGSLIRPEATGYGLVYYVEHMIKHASKGQESFQGKRVAISGSGNVAQYAALKAIELGATIVSLSDSKGALIATDDKGITPELVSTIAQLKVERKQLSELANASEYKDKFKYVEGARPWTHVGNVDVVLPSATQNEISGEEAEALVKAGAKFVAEGSNMGSTQEAIDVFEKTRREKGSDALWYGPGKAANAGGVAVSGLEMAQNSARLKWTAEEVDQKLKGIMEDCFNNCLKTAQEFVPPKEGELPSLVAGANIAGFSKVAAAMKDQGDWWKSD</sequence>
<dbReference type="NCBIfam" id="NF006929">
    <property type="entry name" value="PRK09414.1"/>
    <property type="match status" value="1"/>
</dbReference>
<gene>
    <name evidence="13" type="ORF">K489DRAFT_395980</name>
</gene>
<keyword evidence="4 6" id="KW-0560">Oxidoreductase</keyword>
<dbReference type="InterPro" id="IPR006096">
    <property type="entry name" value="Glu/Leu/Phe/Val/Trp_DH_C"/>
</dbReference>
<evidence type="ECO:0000259" key="11">
    <source>
        <dbReference type="SMART" id="SM00839"/>
    </source>
</evidence>
<dbReference type="AlphaFoldDB" id="A0A6J3LWM0"/>
<feature type="domain" description="Glutamate/phenylalanine/leucine/valine/L-tryptophan dehydrogenase C-terminal" evidence="11">
    <location>
        <begin position="191"/>
        <end position="455"/>
    </location>
</feature>
<dbReference type="PANTHER" id="PTHR43571:SF1">
    <property type="entry name" value="NADP-SPECIFIC GLUTAMATE DEHYDROGENASE 1-RELATED"/>
    <property type="match status" value="1"/>
</dbReference>
<dbReference type="FunFam" id="3.40.50.10860:FF:000002">
    <property type="entry name" value="Glutamate dehydrogenase"/>
    <property type="match status" value="1"/>
</dbReference>
<comment type="subunit">
    <text evidence="2">Homohexamer.</text>
</comment>
<feature type="active site" description="Proton donor" evidence="7">
    <location>
        <position position="115"/>
    </location>
</feature>
<dbReference type="GO" id="GO:0000166">
    <property type="term" value="F:nucleotide binding"/>
    <property type="evidence" value="ECO:0007669"/>
    <property type="project" value="UniProtKB-KW"/>
</dbReference>
<dbReference type="FunFam" id="3.40.50.720:FF:000030">
    <property type="entry name" value="Glutamate dehydrogenase"/>
    <property type="match status" value="1"/>
</dbReference>